<dbReference type="AlphaFoldDB" id="A0A9Q1JH67"/>
<dbReference type="EMBL" id="JAKOGI010002244">
    <property type="protein sequence ID" value="KAJ8422479.1"/>
    <property type="molecule type" value="Genomic_DNA"/>
</dbReference>
<proteinExistence type="predicted"/>
<sequence length="211" mass="24524">MTERGRIILCWHPRRYHFGSILKTDQLLHEEAMHLSTNMKVYLTLVYGRNLEDQRLPLWEDLRSLAQSLEDPKCVLGDFNSILRLGERIGRVEVTEGETRDFATCIKQCGLMREPFSFGQTKQSGQELTGLFTMNSGMKTRDKDFKDMVKHSLAHHQRGSSLKILQHILSNLRHYFRQLNKNKYADIYTQQAKARSDLLQAQSPPQEDTTN</sequence>
<accession>A0A9Q1JH67</accession>
<name>A0A9Q1JH67_9CARY</name>
<evidence type="ECO:0000313" key="1">
    <source>
        <dbReference type="EMBL" id="KAJ8422479.1"/>
    </source>
</evidence>
<organism evidence="1 2">
    <name type="scientific">Carnegiea gigantea</name>
    <dbReference type="NCBI Taxonomy" id="171969"/>
    <lineage>
        <taxon>Eukaryota</taxon>
        <taxon>Viridiplantae</taxon>
        <taxon>Streptophyta</taxon>
        <taxon>Embryophyta</taxon>
        <taxon>Tracheophyta</taxon>
        <taxon>Spermatophyta</taxon>
        <taxon>Magnoliopsida</taxon>
        <taxon>eudicotyledons</taxon>
        <taxon>Gunneridae</taxon>
        <taxon>Pentapetalae</taxon>
        <taxon>Caryophyllales</taxon>
        <taxon>Cactineae</taxon>
        <taxon>Cactaceae</taxon>
        <taxon>Cactoideae</taxon>
        <taxon>Echinocereeae</taxon>
        <taxon>Carnegiea</taxon>
    </lineage>
</organism>
<evidence type="ECO:0000313" key="2">
    <source>
        <dbReference type="Proteomes" id="UP001153076"/>
    </source>
</evidence>
<protein>
    <recommendedName>
        <fullName evidence="3">Endonuclease/exonuclease/phosphatase domain-containing protein</fullName>
    </recommendedName>
</protein>
<dbReference type="Gene3D" id="3.60.10.10">
    <property type="entry name" value="Endonuclease/exonuclease/phosphatase"/>
    <property type="match status" value="1"/>
</dbReference>
<dbReference type="Proteomes" id="UP001153076">
    <property type="component" value="Unassembled WGS sequence"/>
</dbReference>
<dbReference type="SUPFAM" id="SSF56219">
    <property type="entry name" value="DNase I-like"/>
    <property type="match status" value="1"/>
</dbReference>
<keyword evidence="2" id="KW-1185">Reference proteome</keyword>
<comment type="caution">
    <text evidence="1">The sequence shown here is derived from an EMBL/GenBank/DDBJ whole genome shotgun (WGS) entry which is preliminary data.</text>
</comment>
<evidence type="ECO:0008006" key="3">
    <source>
        <dbReference type="Google" id="ProtNLM"/>
    </source>
</evidence>
<reference evidence="1" key="1">
    <citation type="submission" date="2022-04" db="EMBL/GenBank/DDBJ databases">
        <title>Carnegiea gigantea Genome sequencing and assembly v2.</title>
        <authorList>
            <person name="Copetti D."/>
            <person name="Sanderson M.J."/>
            <person name="Burquez A."/>
            <person name="Wojciechowski M.F."/>
        </authorList>
    </citation>
    <scope>NUCLEOTIDE SEQUENCE</scope>
    <source>
        <strain evidence="1">SGP5-SGP5p</strain>
        <tissue evidence="1">Aerial part</tissue>
    </source>
</reference>
<dbReference type="InterPro" id="IPR036691">
    <property type="entry name" value="Endo/exonu/phosph_ase_sf"/>
</dbReference>
<dbReference type="OrthoDB" id="1932741at2759"/>
<gene>
    <name evidence="1" type="ORF">Cgig2_017607</name>
</gene>